<dbReference type="Pfam" id="PF01084">
    <property type="entry name" value="Ribosomal_S18"/>
    <property type="match status" value="1"/>
</dbReference>
<evidence type="ECO:0000313" key="7">
    <source>
        <dbReference type="Proteomes" id="UP001556367"/>
    </source>
</evidence>
<feature type="region of interest" description="Disordered" evidence="5">
    <location>
        <begin position="29"/>
        <end position="102"/>
    </location>
</feature>
<name>A0ABR3J1F9_9AGAR</name>
<keyword evidence="2" id="KW-0689">Ribosomal protein</keyword>
<evidence type="ECO:0000256" key="4">
    <source>
        <dbReference type="ARBA" id="ARBA00035264"/>
    </source>
</evidence>
<comment type="similarity">
    <text evidence="1">Belongs to the bacterial ribosomal protein bS18 family.</text>
</comment>
<keyword evidence="3" id="KW-0687">Ribonucleoprotein</keyword>
<dbReference type="Proteomes" id="UP001556367">
    <property type="component" value="Unassembled WGS sequence"/>
</dbReference>
<dbReference type="PANTHER" id="PTHR13479:SF40">
    <property type="entry name" value="SMALL RIBOSOMAL SUBUNIT PROTEIN BS18M"/>
    <property type="match status" value="1"/>
</dbReference>
<evidence type="ECO:0000256" key="5">
    <source>
        <dbReference type="SAM" id="MobiDB-lite"/>
    </source>
</evidence>
<accession>A0ABR3J1F9</accession>
<evidence type="ECO:0000256" key="3">
    <source>
        <dbReference type="ARBA" id="ARBA00023274"/>
    </source>
</evidence>
<feature type="compositionally biased region" description="Basic and acidic residues" evidence="5">
    <location>
        <begin position="31"/>
        <end position="44"/>
    </location>
</feature>
<evidence type="ECO:0000313" key="6">
    <source>
        <dbReference type="EMBL" id="KAL0949386.1"/>
    </source>
</evidence>
<gene>
    <name evidence="6" type="ORF">HGRIS_009451</name>
</gene>
<reference evidence="7" key="1">
    <citation type="submission" date="2024-06" db="EMBL/GenBank/DDBJ databases">
        <title>Multi-omics analyses provide insights into the biosynthesis of the anticancer antibiotic pleurotin in Hohenbuehelia grisea.</title>
        <authorList>
            <person name="Weaver J.A."/>
            <person name="Alberti F."/>
        </authorList>
    </citation>
    <scope>NUCLEOTIDE SEQUENCE [LARGE SCALE GENOMIC DNA]</scope>
    <source>
        <strain evidence="7">T-177</strain>
    </source>
</reference>
<evidence type="ECO:0000256" key="1">
    <source>
        <dbReference type="ARBA" id="ARBA00005589"/>
    </source>
</evidence>
<dbReference type="PANTHER" id="PTHR13479">
    <property type="entry name" value="30S RIBOSOMAL PROTEIN S18"/>
    <property type="match status" value="1"/>
</dbReference>
<keyword evidence="7" id="KW-1185">Reference proteome</keyword>
<proteinExistence type="inferred from homology"/>
<sequence>MISSILRRAVAQPARRSLLAAFSTAANQPSELERILTEEGEKQKPTPKSYSNSGKTESARQRDANKWKPFQSGRFVRPHQLTYKARVKPTKRLSRPPIVGPGAAEARKHDVFYQLGMDPLDQCMNPALLSHFVSEMGKVYGRHITKLTTNSQRRVGKAVRRAKMMGIIPVLSRARRQLWENRI</sequence>
<organism evidence="6 7">
    <name type="scientific">Hohenbuehelia grisea</name>
    <dbReference type="NCBI Taxonomy" id="104357"/>
    <lineage>
        <taxon>Eukaryota</taxon>
        <taxon>Fungi</taxon>
        <taxon>Dikarya</taxon>
        <taxon>Basidiomycota</taxon>
        <taxon>Agaricomycotina</taxon>
        <taxon>Agaricomycetes</taxon>
        <taxon>Agaricomycetidae</taxon>
        <taxon>Agaricales</taxon>
        <taxon>Pleurotineae</taxon>
        <taxon>Pleurotaceae</taxon>
        <taxon>Hohenbuehelia</taxon>
    </lineage>
</organism>
<dbReference type="InterPro" id="IPR036870">
    <property type="entry name" value="Ribosomal_bS18_sf"/>
</dbReference>
<comment type="caution">
    <text evidence="6">The sequence shown here is derived from an EMBL/GenBank/DDBJ whole genome shotgun (WGS) entry which is preliminary data.</text>
</comment>
<evidence type="ECO:0000256" key="2">
    <source>
        <dbReference type="ARBA" id="ARBA00022980"/>
    </source>
</evidence>
<dbReference type="Gene3D" id="4.10.640.10">
    <property type="entry name" value="Ribosomal protein S18"/>
    <property type="match status" value="1"/>
</dbReference>
<feature type="compositionally biased region" description="Basic residues" evidence="5">
    <location>
        <begin position="85"/>
        <end position="94"/>
    </location>
</feature>
<dbReference type="InterPro" id="IPR001648">
    <property type="entry name" value="Ribosomal_bS18"/>
</dbReference>
<dbReference type="EMBL" id="JASNQZ010000012">
    <property type="protein sequence ID" value="KAL0949386.1"/>
    <property type="molecule type" value="Genomic_DNA"/>
</dbReference>
<feature type="compositionally biased region" description="Polar residues" evidence="5">
    <location>
        <begin position="46"/>
        <end position="56"/>
    </location>
</feature>
<protein>
    <recommendedName>
        <fullName evidence="4">Small ribosomal subunit protein bS18m</fullName>
    </recommendedName>
</protein>
<feature type="compositionally biased region" description="Basic and acidic residues" evidence="5">
    <location>
        <begin position="57"/>
        <end position="66"/>
    </location>
</feature>
<dbReference type="PRINTS" id="PR00974">
    <property type="entry name" value="RIBOSOMALS18"/>
</dbReference>
<dbReference type="SUPFAM" id="SSF46911">
    <property type="entry name" value="Ribosomal protein S18"/>
    <property type="match status" value="1"/>
</dbReference>